<dbReference type="GO" id="GO:0003677">
    <property type="term" value="F:DNA binding"/>
    <property type="evidence" value="ECO:0007669"/>
    <property type="project" value="UniProtKB-KW"/>
</dbReference>
<evidence type="ECO:0000313" key="6">
    <source>
        <dbReference type="Proteomes" id="UP000028623"/>
    </source>
</evidence>
<dbReference type="PANTHER" id="PTHR30408:SF12">
    <property type="entry name" value="TYPE I RESTRICTION ENZYME MJAVIII SPECIFICITY SUBUNIT"/>
    <property type="match status" value="1"/>
</dbReference>
<keyword evidence="2" id="KW-0680">Restriction system</keyword>
<dbReference type="OrthoDB" id="667970at2"/>
<dbReference type="CDD" id="cd17515">
    <property type="entry name" value="RMtype1_S_MjaORF132P_Sau1132ORF3780P-TRD1-CR1_like"/>
    <property type="match status" value="1"/>
</dbReference>
<dbReference type="PANTHER" id="PTHR30408">
    <property type="entry name" value="TYPE-1 RESTRICTION ENZYME ECOKI SPECIFICITY PROTEIN"/>
    <property type="match status" value="1"/>
</dbReference>
<dbReference type="Pfam" id="PF01420">
    <property type="entry name" value="Methylase_S"/>
    <property type="match status" value="2"/>
</dbReference>
<organism evidence="5 6">
    <name type="scientific">Epilithonimonas lactis</name>
    <dbReference type="NCBI Taxonomy" id="421072"/>
    <lineage>
        <taxon>Bacteria</taxon>
        <taxon>Pseudomonadati</taxon>
        <taxon>Bacteroidota</taxon>
        <taxon>Flavobacteriia</taxon>
        <taxon>Flavobacteriales</taxon>
        <taxon>Weeksellaceae</taxon>
        <taxon>Chryseobacterium group</taxon>
        <taxon>Epilithonimonas</taxon>
    </lineage>
</organism>
<dbReference type="GO" id="GO:0009307">
    <property type="term" value="P:DNA restriction-modification system"/>
    <property type="evidence" value="ECO:0007669"/>
    <property type="project" value="UniProtKB-KW"/>
</dbReference>
<gene>
    <name evidence="5" type="ORF">IO89_20290</name>
</gene>
<reference evidence="5 6" key="1">
    <citation type="submission" date="2014-07" db="EMBL/GenBank/DDBJ databases">
        <title>Epilithonimonas lactis LMG 22401 Genome.</title>
        <authorList>
            <person name="Pipes S.E."/>
            <person name="Stropko S.J."/>
        </authorList>
    </citation>
    <scope>NUCLEOTIDE SEQUENCE [LARGE SCALE GENOMIC DNA]</scope>
    <source>
        <strain evidence="5 6">LMG 24401</strain>
    </source>
</reference>
<dbReference type="InterPro" id="IPR000055">
    <property type="entry name" value="Restrct_endonuc_typeI_TRD"/>
</dbReference>
<evidence type="ECO:0000259" key="4">
    <source>
        <dbReference type="Pfam" id="PF01420"/>
    </source>
</evidence>
<evidence type="ECO:0000256" key="1">
    <source>
        <dbReference type="ARBA" id="ARBA00010923"/>
    </source>
</evidence>
<dbReference type="Gene3D" id="3.90.220.20">
    <property type="entry name" value="DNA methylase specificity domains"/>
    <property type="match status" value="2"/>
</dbReference>
<sequence length="400" mass="44782">MINKKLKVGNVPNLRFPEFTEEWETKKLGDIATFSKGKGISKSDIEDNGIIECIRYGELYTHYREVINEIKSKTNVNTSTLVLSEMNDVIIPASGETTIDIATASCVMKSGIALGGDLNIIKTKNNGIFLSYYLNSKKKMEIANLAQGISVVHLYSSQLASLSLSLPKLNEQNRISSFLALIDERIQTQNKIIGQLETLIKGLSEKIYSQKIRFKKFTEKWEVKKLGEIATFYSGGTPLTSKREYFNGNIPFIRSGEINCGKTEQFISELGLKNSSAKIVEVGDILYALYGATSGEIGLSKIRGAINQAVLCIKSDQNHYFIYSYLSYKKESIVSRYLQGGQGNLSAEIVKQIKIYIPALEEQINIAGLLSSIDQKLQIEKKILIKHQSQKQYLLQNLFI</sequence>
<dbReference type="EMBL" id="JPLY01000013">
    <property type="protein sequence ID" value="KFC17816.1"/>
    <property type="molecule type" value="Genomic_DNA"/>
</dbReference>
<dbReference type="Proteomes" id="UP000028623">
    <property type="component" value="Unassembled WGS sequence"/>
</dbReference>
<comment type="similarity">
    <text evidence="1">Belongs to the type-I restriction system S methylase family.</text>
</comment>
<proteinExistence type="inferred from homology"/>
<feature type="domain" description="Type I restriction modification DNA specificity" evidence="4">
    <location>
        <begin position="21"/>
        <end position="197"/>
    </location>
</feature>
<protein>
    <recommendedName>
        <fullName evidence="4">Type I restriction modification DNA specificity domain-containing protein</fullName>
    </recommendedName>
</protein>
<evidence type="ECO:0000256" key="3">
    <source>
        <dbReference type="ARBA" id="ARBA00023125"/>
    </source>
</evidence>
<dbReference type="eggNOG" id="COG0732">
    <property type="taxonomic scope" value="Bacteria"/>
</dbReference>
<keyword evidence="3" id="KW-0238">DNA-binding</keyword>
<dbReference type="AlphaFoldDB" id="A0A085B5S1"/>
<comment type="caution">
    <text evidence="5">The sequence shown here is derived from an EMBL/GenBank/DDBJ whole genome shotgun (WGS) entry which is preliminary data.</text>
</comment>
<dbReference type="InterPro" id="IPR052021">
    <property type="entry name" value="Type-I_RS_S_subunit"/>
</dbReference>
<keyword evidence="6" id="KW-1185">Reference proteome</keyword>
<dbReference type="STRING" id="421072.SAMN04488097_3653"/>
<dbReference type="InterPro" id="IPR044946">
    <property type="entry name" value="Restrct_endonuc_typeI_TRD_sf"/>
</dbReference>
<feature type="domain" description="Type I restriction modification DNA specificity" evidence="4">
    <location>
        <begin position="219"/>
        <end position="385"/>
    </location>
</feature>
<evidence type="ECO:0000313" key="5">
    <source>
        <dbReference type="EMBL" id="KFC17816.1"/>
    </source>
</evidence>
<evidence type="ECO:0000256" key="2">
    <source>
        <dbReference type="ARBA" id="ARBA00022747"/>
    </source>
</evidence>
<dbReference type="SUPFAM" id="SSF116734">
    <property type="entry name" value="DNA methylase specificity domain"/>
    <property type="match status" value="2"/>
</dbReference>
<name>A0A085B5S1_9FLAO</name>
<dbReference type="RefSeq" id="WP_034980047.1">
    <property type="nucleotide sequence ID" value="NZ_JPLY01000013.1"/>
</dbReference>
<accession>A0A085B5S1</accession>